<protein>
    <submittedName>
        <fullName evidence="1">Uncharacterized protein</fullName>
    </submittedName>
</protein>
<gene>
    <name evidence="1" type="ORF">ACH5RR_009306</name>
</gene>
<name>A0ABD3AFL5_9GENT</name>
<reference evidence="1 2" key="1">
    <citation type="submission" date="2024-11" db="EMBL/GenBank/DDBJ databases">
        <title>A near-complete genome assembly of Cinchona calisaya.</title>
        <authorList>
            <person name="Lian D.C."/>
            <person name="Zhao X.W."/>
            <person name="Wei L."/>
        </authorList>
    </citation>
    <scope>NUCLEOTIDE SEQUENCE [LARGE SCALE GENOMIC DNA]</scope>
    <source>
        <tissue evidence="1">Nenye</tissue>
    </source>
</reference>
<organism evidence="1 2">
    <name type="scientific">Cinchona calisaya</name>
    <dbReference type="NCBI Taxonomy" id="153742"/>
    <lineage>
        <taxon>Eukaryota</taxon>
        <taxon>Viridiplantae</taxon>
        <taxon>Streptophyta</taxon>
        <taxon>Embryophyta</taxon>
        <taxon>Tracheophyta</taxon>
        <taxon>Spermatophyta</taxon>
        <taxon>Magnoliopsida</taxon>
        <taxon>eudicotyledons</taxon>
        <taxon>Gunneridae</taxon>
        <taxon>Pentapetalae</taxon>
        <taxon>asterids</taxon>
        <taxon>lamiids</taxon>
        <taxon>Gentianales</taxon>
        <taxon>Rubiaceae</taxon>
        <taxon>Cinchonoideae</taxon>
        <taxon>Cinchoneae</taxon>
        <taxon>Cinchona</taxon>
    </lineage>
</organism>
<comment type="caution">
    <text evidence="1">The sequence shown here is derived from an EMBL/GenBank/DDBJ whole genome shotgun (WGS) entry which is preliminary data.</text>
</comment>
<dbReference type="Proteomes" id="UP001630127">
    <property type="component" value="Unassembled WGS sequence"/>
</dbReference>
<accession>A0ABD3AFL5</accession>
<dbReference type="AlphaFoldDB" id="A0ABD3AFL5"/>
<evidence type="ECO:0000313" key="1">
    <source>
        <dbReference type="EMBL" id="KAL3529984.1"/>
    </source>
</evidence>
<dbReference type="EMBL" id="JBJUIK010000004">
    <property type="protein sequence ID" value="KAL3529984.1"/>
    <property type="molecule type" value="Genomic_DNA"/>
</dbReference>
<keyword evidence="2" id="KW-1185">Reference proteome</keyword>
<evidence type="ECO:0000313" key="2">
    <source>
        <dbReference type="Proteomes" id="UP001630127"/>
    </source>
</evidence>
<proteinExistence type="predicted"/>
<sequence length="113" mass="12366">MRCTILASGRVAPSTPLGRLFWVWTEVEIGICEYVDLRGVGFQLSNTNEVYLAGMGLDIEDATTTTPIEDLGVCLGGPFTCVAILVKEEKFENTAVDCCRAATEARLPRHHHP</sequence>